<evidence type="ECO:0000313" key="3">
    <source>
        <dbReference type="Proteomes" id="UP001320119"/>
    </source>
</evidence>
<proteinExistence type="predicted"/>
<dbReference type="InterPro" id="IPR049368">
    <property type="entry name" value="FkbO_Hyg5-like_N"/>
</dbReference>
<dbReference type="EMBL" id="AP023086">
    <property type="protein sequence ID" value="BCD96822.1"/>
    <property type="molecule type" value="Genomic_DNA"/>
</dbReference>
<dbReference type="Pfam" id="PF21168">
    <property type="entry name" value="FkbO_Hyg5-like_N"/>
    <property type="match status" value="1"/>
</dbReference>
<evidence type="ECO:0000313" key="2">
    <source>
        <dbReference type="EMBL" id="BCD96822.1"/>
    </source>
</evidence>
<dbReference type="RefSeq" id="WP_236986305.1">
    <property type="nucleotide sequence ID" value="NZ_AP023086.1"/>
</dbReference>
<dbReference type="InterPro" id="IPR035959">
    <property type="entry name" value="RutC-like_sf"/>
</dbReference>
<accession>A0AAN1WFU6</accession>
<feature type="domain" description="Chorismatase FkbO/Hyg5-like N-terminal" evidence="1">
    <location>
        <begin position="54"/>
        <end position="176"/>
    </location>
</feature>
<dbReference type="EC" id="4.1.3.45" evidence="2"/>
<dbReference type="EC" id="4.1.3.40" evidence="2"/>
<dbReference type="Gene3D" id="3.30.1330.40">
    <property type="entry name" value="RutC-like"/>
    <property type="match status" value="1"/>
</dbReference>
<dbReference type="KEGG" id="marq:MARGE09_P1022"/>
<dbReference type="Proteomes" id="UP001320119">
    <property type="component" value="Chromosome"/>
</dbReference>
<dbReference type="AlphaFoldDB" id="A0AAN1WFU6"/>
<gene>
    <name evidence="2" type="ORF">MARGE09_P1022</name>
</gene>
<keyword evidence="3" id="KW-1185">Reference proteome</keyword>
<reference evidence="2 3" key="1">
    <citation type="journal article" date="2022" name="IScience">
        <title>An ultrasensitive nanofiber-based assay for enzymatic hydrolysis and deep-sea microbial degradation of cellulose.</title>
        <authorList>
            <person name="Tsudome M."/>
            <person name="Tachioka M."/>
            <person name="Miyazaki M."/>
            <person name="Uchimura K."/>
            <person name="Tsuda M."/>
            <person name="Takaki Y."/>
            <person name="Deguchi S."/>
        </authorList>
    </citation>
    <scope>NUCLEOTIDE SEQUENCE [LARGE SCALE GENOMIC DNA]</scope>
    <source>
        <strain evidence="2 3">GE09</strain>
    </source>
</reference>
<name>A0AAN1WFU6_9GAMM</name>
<sequence>MIRCQYVPSDHSEVSPSGVLAAVAFDDTCIGRTQDAAISTGLPLIAGASVKEHIVSSGQVKRGQGDGVLWAEDGEHLVVAVWANEQANPSATLETIAFELYQTLFQTIANNGFSHLVRVWNYFADINAEPQGLERYRQFCLGRYQAFECAGLAEGNYPSACALGHHGGNVLVYALASKQAPQHFENPKQQAAYHYPEQYGPRSPSFARATVLGRTLYVSGTASVVGHKTLHIDDVQAQTRTTLENLAQLIGHIALQQRIPVGRWQASILKVYIRNPQDISTIQPLVAQAYAGVPCVFLAADVCRSDLLLEIDGIWQLNQ</sequence>
<keyword evidence="2" id="KW-0456">Lyase</keyword>
<dbReference type="GO" id="GO:0008813">
    <property type="term" value="F:chorismate lyase activity"/>
    <property type="evidence" value="ECO:0007669"/>
    <property type="project" value="UniProtKB-EC"/>
</dbReference>
<evidence type="ECO:0000259" key="1">
    <source>
        <dbReference type="Pfam" id="PF21168"/>
    </source>
</evidence>
<dbReference type="SUPFAM" id="SSF55298">
    <property type="entry name" value="YjgF-like"/>
    <property type="match status" value="1"/>
</dbReference>
<organism evidence="2 3">
    <name type="scientific">Marinagarivorans cellulosilyticus</name>
    <dbReference type="NCBI Taxonomy" id="2721545"/>
    <lineage>
        <taxon>Bacteria</taxon>
        <taxon>Pseudomonadati</taxon>
        <taxon>Pseudomonadota</taxon>
        <taxon>Gammaproteobacteria</taxon>
        <taxon>Cellvibrionales</taxon>
        <taxon>Cellvibrionaceae</taxon>
        <taxon>Marinagarivorans</taxon>
    </lineage>
</organism>
<protein>
    <submittedName>
        <fullName evidence="2">Chorismate lyase / 3-hydroxybenzoate synthase</fullName>
        <ecNumber evidence="2">4.1.3.40</ecNumber>
        <ecNumber evidence="2">4.1.3.45</ecNumber>
    </submittedName>
</protein>